<dbReference type="RefSeq" id="WP_234616374.1">
    <property type="nucleotide sequence ID" value="NZ_CP098806.1"/>
</dbReference>
<dbReference type="AlphaFoldDB" id="A0A9X1PH57"/>
<comment type="caution">
    <text evidence="1">The sequence shown here is derived from an EMBL/GenBank/DDBJ whole genome shotgun (WGS) entry which is preliminary data.</text>
</comment>
<organism evidence="1 2">
    <name type="scientific">Dyadobacter fanqingshengii</name>
    <dbReference type="NCBI Taxonomy" id="2906443"/>
    <lineage>
        <taxon>Bacteria</taxon>
        <taxon>Pseudomonadati</taxon>
        <taxon>Bacteroidota</taxon>
        <taxon>Cytophagia</taxon>
        <taxon>Cytophagales</taxon>
        <taxon>Spirosomataceae</taxon>
        <taxon>Dyadobacter</taxon>
    </lineage>
</organism>
<dbReference type="EMBL" id="JAJTTA010000008">
    <property type="protein sequence ID" value="MCF0043643.1"/>
    <property type="molecule type" value="Genomic_DNA"/>
</dbReference>
<sequence length="150" mass="16738">MSFVILSASCSRYDVDQSLVKGIIMGGLGKPALSIASEYLSYHDKILSIVTEITFGGITANAFHEAVHTSYYSTFEIENEFLFADENYEAAVAMLMKCHELAQAHAYSIYLLQCEEHSVPQTGMDKTPQLKFNYKAGSFLDEIKLTDTEK</sequence>
<dbReference type="Proteomes" id="UP001139700">
    <property type="component" value="Unassembled WGS sequence"/>
</dbReference>
<evidence type="ECO:0000313" key="2">
    <source>
        <dbReference type="Proteomes" id="UP001139700"/>
    </source>
</evidence>
<proteinExistence type="predicted"/>
<gene>
    <name evidence="1" type="ORF">LXM24_26290</name>
</gene>
<reference evidence="1" key="1">
    <citation type="submission" date="2021-12" db="EMBL/GenBank/DDBJ databases">
        <title>Novel species in genus Dyadobacter.</title>
        <authorList>
            <person name="Ma C."/>
        </authorList>
    </citation>
    <scope>NUCLEOTIDE SEQUENCE</scope>
    <source>
        <strain evidence="1">CY399</strain>
    </source>
</reference>
<name>A0A9X1PH57_9BACT</name>
<protein>
    <submittedName>
        <fullName evidence="1">Uncharacterized protein</fullName>
    </submittedName>
</protein>
<accession>A0A9X1PH57</accession>
<keyword evidence="2" id="KW-1185">Reference proteome</keyword>
<evidence type="ECO:0000313" key="1">
    <source>
        <dbReference type="EMBL" id="MCF0043643.1"/>
    </source>
</evidence>